<keyword evidence="2" id="KW-1185">Reference proteome</keyword>
<accession>A0ACC0BL58</accession>
<gene>
    <name evidence="1" type="ORF">M9H77_13698</name>
</gene>
<proteinExistence type="predicted"/>
<evidence type="ECO:0000313" key="2">
    <source>
        <dbReference type="Proteomes" id="UP001060085"/>
    </source>
</evidence>
<dbReference type="Proteomes" id="UP001060085">
    <property type="component" value="Linkage Group LG03"/>
</dbReference>
<name>A0ACC0BL58_CATRO</name>
<organism evidence="1 2">
    <name type="scientific">Catharanthus roseus</name>
    <name type="common">Madagascar periwinkle</name>
    <name type="synonym">Vinca rosea</name>
    <dbReference type="NCBI Taxonomy" id="4058"/>
    <lineage>
        <taxon>Eukaryota</taxon>
        <taxon>Viridiplantae</taxon>
        <taxon>Streptophyta</taxon>
        <taxon>Embryophyta</taxon>
        <taxon>Tracheophyta</taxon>
        <taxon>Spermatophyta</taxon>
        <taxon>Magnoliopsida</taxon>
        <taxon>eudicotyledons</taxon>
        <taxon>Gunneridae</taxon>
        <taxon>Pentapetalae</taxon>
        <taxon>asterids</taxon>
        <taxon>lamiids</taxon>
        <taxon>Gentianales</taxon>
        <taxon>Apocynaceae</taxon>
        <taxon>Rauvolfioideae</taxon>
        <taxon>Vinceae</taxon>
        <taxon>Catharanthinae</taxon>
        <taxon>Catharanthus</taxon>
    </lineage>
</organism>
<evidence type="ECO:0000313" key="1">
    <source>
        <dbReference type="EMBL" id="KAI5673334.1"/>
    </source>
</evidence>
<dbReference type="EMBL" id="CM044703">
    <property type="protein sequence ID" value="KAI5673334.1"/>
    <property type="molecule type" value="Genomic_DNA"/>
</dbReference>
<reference evidence="2" key="1">
    <citation type="journal article" date="2023" name="Nat. Plants">
        <title>Single-cell RNA sequencing provides a high-resolution roadmap for understanding the multicellular compartmentation of specialized metabolism.</title>
        <authorList>
            <person name="Sun S."/>
            <person name="Shen X."/>
            <person name="Li Y."/>
            <person name="Li Y."/>
            <person name="Wang S."/>
            <person name="Li R."/>
            <person name="Zhang H."/>
            <person name="Shen G."/>
            <person name="Guo B."/>
            <person name="Wei J."/>
            <person name="Xu J."/>
            <person name="St-Pierre B."/>
            <person name="Chen S."/>
            <person name="Sun C."/>
        </authorList>
    </citation>
    <scope>NUCLEOTIDE SEQUENCE [LARGE SCALE GENOMIC DNA]</scope>
</reference>
<comment type="caution">
    <text evidence="1">The sequence shown here is derived from an EMBL/GenBank/DDBJ whole genome shotgun (WGS) entry which is preliminary data.</text>
</comment>
<protein>
    <submittedName>
        <fullName evidence="1">Uncharacterized protein</fullName>
    </submittedName>
</protein>
<sequence length="491" mass="54964">MYTVSSPYFDPDFDRLSERVHGPTCRVTIDNESLEDCTVIKIDSLNKKGLLLELVQVITDMNLTILKGYISSDAGWFMDVFHVKDERGKKVTEEKVINYLHKWVQAISATRDSRTTKMFGAAAEPSGEPTAIEMTGKDRPGLFSEISAALADLHINIVEAHAWSHNARLACVAYISDQKSADTRIDNNRLAIIEDHLTTVLRATTIGRNTGDEPREQEVKTAGGLPAEREGTITDVERRLHQLMLSVRDFDRPCRRTSSSPMMPLGGSSDSDEDEKQTSVSIESCDEKGYSIVTVQSKDRRRLMFDTVCTLTDMQYVIFHASVDSREGFAFQEYFIRHTDGYALNTESEKERIRKCLEAAIERRVCEGVRVELCATNRVGLLSDITRVLRENGLAVVRADVATRGEKAVNAFYVRDVSGNNVDMEFVKSMKREMGAIDQIAVKINESNIGSRGTSTSPAAGTSRDNRPRFTIADLLKSRIGRFTPNFIPIR</sequence>